<dbReference type="Proteomes" id="UP001358417">
    <property type="component" value="Unassembled WGS sequence"/>
</dbReference>
<dbReference type="SUPFAM" id="SSF53474">
    <property type="entry name" value="alpha/beta-Hydrolases"/>
    <property type="match status" value="1"/>
</dbReference>
<dbReference type="PANTHER" id="PTHR17630:SF44">
    <property type="entry name" value="PROTEIN AIM2"/>
    <property type="match status" value="1"/>
</dbReference>
<dbReference type="InterPro" id="IPR029058">
    <property type="entry name" value="AB_hydrolase_fold"/>
</dbReference>
<proteinExistence type="predicted"/>
<evidence type="ECO:0000313" key="3">
    <source>
        <dbReference type="Proteomes" id="UP001358417"/>
    </source>
</evidence>
<dbReference type="PANTHER" id="PTHR17630">
    <property type="entry name" value="DIENELACTONE HYDROLASE"/>
    <property type="match status" value="1"/>
</dbReference>
<dbReference type="Pfam" id="PF01738">
    <property type="entry name" value="DLH"/>
    <property type="match status" value="1"/>
</dbReference>
<dbReference type="EMBL" id="JAVRRD010000027">
    <property type="protein sequence ID" value="KAK5047059.1"/>
    <property type="molecule type" value="Genomic_DNA"/>
</dbReference>
<dbReference type="GO" id="GO:0016787">
    <property type="term" value="F:hydrolase activity"/>
    <property type="evidence" value="ECO:0007669"/>
    <property type="project" value="InterPro"/>
</dbReference>
<evidence type="ECO:0000313" key="2">
    <source>
        <dbReference type="EMBL" id="KAK5047059.1"/>
    </source>
</evidence>
<feature type="domain" description="Dienelactone hydrolase" evidence="1">
    <location>
        <begin position="40"/>
        <end position="264"/>
    </location>
</feature>
<sequence>MENSTGCCATGNAAPDQYKPKGRFTRLGELNVYISSAGQNKSSKDVLLVLPDGFGLAKHNLIMADLFAEHLGVQTIVPDYYEGDPLPLVILKYKPIFGVAIEDHDWPEDIKTQIRNVNIEQWLTKHPHDRVSELLRDLVIEIRSDNPDAEFLGVGYCFGGKHVFRMAKQYLKVAASFHPSYLTQEDVKDIQVPVYVGLAGDDEMVPTSLADDLKSWTHQERVQATLEIYPGMSHGFAARPDTQDPAVRTQYERALKTAVSFLGRSILTQTTTAS</sequence>
<protein>
    <recommendedName>
        <fullName evidence="1">Dienelactone hydrolase domain-containing protein</fullName>
    </recommendedName>
</protein>
<gene>
    <name evidence="2" type="ORF">LTR84_007001</name>
</gene>
<reference evidence="2 3" key="1">
    <citation type="submission" date="2023-08" db="EMBL/GenBank/DDBJ databases">
        <title>Black Yeasts Isolated from many extreme environments.</title>
        <authorList>
            <person name="Coleine C."/>
            <person name="Stajich J.E."/>
            <person name="Selbmann L."/>
        </authorList>
    </citation>
    <scope>NUCLEOTIDE SEQUENCE [LARGE SCALE GENOMIC DNA]</scope>
    <source>
        <strain evidence="2 3">CCFEE 5792</strain>
    </source>
</reference>
<evidence type="ECO:0000259" key="1">
    <source>
        <dbReference type="Pfam" id="PF01738"/>
    </source>
</evidence>
<dbReference type="AlphaFoldDB" id="A0AAV9MZB4"/>
<accession>A0AAV9MZB4</accession>
<comment type="caution">
    <text evidence="2">The sequence shown here is derived from an EMBL/GenBank/DDBJ whole genome shotgun (WGS) entry which is preliminary data.</text>
</comment>
<dbReference type="GeneID" id="89975169"/>
<name>A0AAV9MZB4_9EURO</name>
<dbReference type="RefSeq" id="XP_064702626.1">
    <property type="nucleotide sequence ID" value="XM_064850557.1"/>
</dbReference>
<organism evidence="2 3">
    <name type="scientific">Exophiala bonariae</name>
    <dbReference type="NCBI Taxonomy" id="1690606"/>
    <lineage>
        <taxon>Eukaryota</taxon>
        <taxon>Fungi</taxon>
        <taxon>Dikarya</taxon>
        <taxon>Ascomycota</taxon>
        <taxon>Pezizomycotina</taxon>
        <taxon>Eurotiomycetes</taxon>
        <taxon>Chaetothyriomycetidae</taxon>
        <taxon>Chaetothyriales</taxon>
        <taxon>Herpotrichiellaceae</taxon>
        <taxon>Exophiala</taxon>
    </lineage>
</organism>
<keyword evidence="3" id="KW-1185">Reference proteome</keyword>
<dbReference type="InterPro" id="IPR002925">
    <property type="entry name" value="Dienelactn_hydro"/>
</dbReference>
<dbReference type="Gene3D" id="3.40.50.1820">
    <property type="entry name" value="alpha/beta hydrolase"/>
    <property type="match status" value="1"/>
</dbReference>